<dbReference type="Gene3D" id="1.10.3720.10">
    <property type="entry name" value="MetI-like"/>
    <property type="match status" value="1"/>
</dbReference>
<proteinExistence type="inferred from homology"/>
<evidence type="ECO:0000313" key="10">
    <source>
        <dbReference type="Proteomes" id="UP001205910"/>
    </source>
</evidence>
<evidence type="ECO:0000256" key="3">
    <source>
        <dbReference type="ARBA" id="ARBA00022475"/>
    </source>
</evidence>
<dbReference type="InterPro" id="IPR025966">
    <property type="entry name" value="OppC_N"/>
</dbReference>
<dbReference type="Pfam" id="PF12911">
    <property type="entry name" value="OppC_N"/>
    <property type="match status" value="1"/>
</dbReference>
<dbReference type="GO" id="GO:0005886">
    <property type="term" value="C:plasma membrane"/>
    <property type="evidence" value="ECO:0007669"/>
    <property type="project" value="UniProtKB-SubCell"/>
</dbReference>
<organism evidence="9 10">
    <name type="scientific">Corynebacterium ulcerans</name>
    <dbReference type="NCBI Taxonomy" id="65058"/>
    <lineage>
        <taxon>Bacteria</taxon>
        <taxon>Bacillati</taxon>
        <taxon>Actinomycetota</taxon>
        <taxon>Actinomycetes</taxon>
        <taxon>Mycobacteriales</taxon>
        <taxon>Corynebacteriaceae</taxon>
        <taxon>Corynebacterium</taxon>
    </lineage>
</organism>
<evidence type="ECO:0000256" key="5">
    <source>
        <dbReference type="ARBA" id="ARBA00022989"/>
    </source>
</evidence>
<gene>
    <name evidence="9" type="ORF">CULCOIPH005_11260</name>
</gene>
<feature type="transmembrane region" description="Helical" evidence="7">
    <location>
        <begin position="128"/>
        <end position="147"/>
    </location>
</feature>
<comment type="similarity">
    <text evidence="7">Belongs to the binding-protein-dependent transport system permease family.</text>
</comment>
<feature type="transmembrane region" description="Helical" evidence="7">
    <location>
        <begin position="7"/>
        <end position="27"/>
    </location>
</feature>
<feature type="transmembrane region" description="Helical" evidence="7">
    <location>
        <begin position="69"/>
        <end position="92"/>
    </location>
</feature>
<evidence type="ECO:0000256" key="1">
    <source>
        <dbReference type="ARBA" id="ARBA00004651"/>
    </source>
</evidence>
<feature type="transmembrane region" description="Helical" evidence="7">
    <location>
        <begin position="235"/>
        <end position="258"/>
    </location>
</feature>
<evidence type="ECO:0000259" key="8">
    <source>
        <dbReference type="PROSITE" id="PS50928"/>
    </source>
</evidence>
<sequence>MKFLRSWWPLVIIAILIIVAIFAPALAPYDPSAQQGRPFSAPSAKHWLGLNHLGEDILSELIMGTRHSLAIATVASLITLTIAFVGGAIAGLRGGATDCAIMRVAEFFMAVPALPAILLLAAIMQGGFWSMVFVLTVMSWPYLLRLVRGEVVDIKRRGYIRTIRAMGASDLYIVRVHVLQELAPMLVYRYVLRFKSTILTESTLAFLGIGALTTTSWGTILHHAQARHAFTTGTWVYWALPAVMCIIVVSFSLMMLAYKIEERSDARLSHAIA</sequence>
<dbReference type="PROSITE" id="PS50928">
    <property type="entry name" value="ABC_TM1"/>
    <property type="match status" value="1"/>
</dbReference>
<accession>A0ABD0BFU6</accession>
<evidence type="ECO:0000256" key="4">
    <source>
        <dbReference type="ARBA" id="ARBA00022692"/>
    </source>
</evidence>
<feature type="transmembrane region" description="Helical" evidence="7">
    <location>
        <begin position="203"/>
        <end position="223"/>
    </location>
</feature>
<dbReference type="Proteomes" id="UP001205910">
    <property type="component" value="Unassembled WGS sequence"/>
</dbReference>
<dbReference type="CDD" id="cd06261">
    <property type="entry name" value="TM_PBP2"/>
    <property type="match status" value="1"/>
</dbReference>
<evidence type="ECO:0000256" key="6">
    <source>
        <dbReference type="ARBA" id="ARBA00023136"/>
    </source>
</evidence>
<comment type="caution">
    <text evidence="9">The sequence shown here is derived from an EMBL/GenBank/DDBJ whole genome shotgun (WGS) entry which is preliminary data.</text>
</comment>
<keyword evidence="3" id="KW-1003">Cell membrane</keyword>
<protein>
    <submittedName>
        <fullName evidence="9">ABC transporter permease</fullName>
    </submittedName>
</protein>
<evidence type="ECO:0000313" key="9">
    <source>
        <dbReference type="EMBL" id="GJJ42937.1"/>
    </source>
</evidence>
<evidence type="ECO:0000256" key="7">
    <source>
        <dbReference type="RuleBase" id="RU363032"/>
    </source>
</evidence>
<comment type="subcellular location">
    <subcellularLocation>
        <location evidence="1 7">Cell membrane</location>
        <topology evidence="1 7">Multi-pass membrane protein</topology>
    </subcellularLocation>
</comment>
<dbReference type="RefSeq" id="WP_014836286.1">
    <property type="nucleotide sequence ID" value="NZ_AP019662.1"/>
</dbReference>
<dbReference type="SUPFAM" id="SSF161098">
    <property type="entry name" value="MetI-like"/>
    <property type="match status" value="1"/>
</dbReference>
<evidence type="ECO:0000256" key="2">
    <source>
        <dbReference type="ARBA" id="ARBA00022448"/>
    </source>
</evidence>
<dbReference type="PANTHER" id="PTHR43386:SF1">
    <property type="entry name" value="D,D-DIPEPTIDE TRANSPORT SYSTEM PERMEASE PROTEIN DDPC-RELATED"/>
    <property type="match status" value="1"/>
</dbReference>
<name>A0ABD0BFU6_CORUL</name>
<dbReference type="PANTHER" id="PTHR43386">
    <property type="entry name" value="OLIGOPEPTIDE TRANSPORT SYSTEM PERMEASE PROTEIN APPC"/>
    <property type="match status" value="1"/>
</dbReference>
<dbReference type="InterPro" id="IPR000515">
    <property type="entry name" value="MetI-like"/>
</dbReference>
<dbReference type="EMBL" id="BQFK01000002">
    <property type="protein sequence ID" value="GJJ42937.1"/>
    <property type="molecule type" value="Genomic_DNA"/>
</dbReference>
<keyword evidence="6 7" id="KW-0472">Membrane</keyword>
<dbReference type="InterPro" id="IPR035906">
    <property type="entry name" value="MetI-like_sf"/>
</dbReference>
<keyword evidence="5 7" id="KW-1133">Transmembrane helix</keyword>
<feature type="domain" description="ABC transmembrane type-1" evidence="8">
    <location>
        <begin position="65"/>
        <end position="255"/>
    </location>
</feature>
<dbReference type="InterPro" id="IPR050366">
    <property type="entry name" value="BP-dependent_transpt_permease"/>
</dbReference>
<feature type="transmembrane region" description="Helical" evidence="7">
    <location>
        <begin position="104"/>
        <end position="122"/>
    </location>
</feature>
<keyword evidence="2 7" id="KW-0813">Transport</keyword>
<keyword evidence="4 7" id="KW-0812">Transmembrane</keyword>
<dbReference type="Pfam" id="PF00528">
    <property type="entry name" value="BPD_transp_1"/>
    <property type="match status" value="1"/>
</dbReference>
<dbReference type="AlphaFoldDB" id="A0ABD0BFU6"/>
<reference evidence="9 10" key="1">
    <citation type="submission" date="2021-11" db="EMBL/GenBank/DDBJ databases">
        <title>Whole genome sequences of diphtheriae toxin producing Corynebacterium ulcerans isolates from cats in Osaka, Japan.</title>
        <authorList>
            <person name="Umeda K."/>
            <person name="Hirai Y."/>
        </authorList>
    </citation>
    <scope>NUCLEOTIDE SEQUENCE [LARGE SCALE GENOMIC DNA]</scope>
    <source>
        <strain evidence="9 10">12109B-1</strain>
    </source>
</reference>